<dbReference type="Pfam" id="PF17937">
    <property type="entry name" value="TetR_C_28"/>
    <property type="match status" value="1"/>
</dbReference>
<dbReference type="PRINTS" id="PR00455">
    <property type="entry name" value="HTHTETR"/>
</dbReference>
<evidence type="ECO:0000256" key="1">
    <source>
        <dbReference type="ARBA" id="ARBA00023125"/>
    </source>
</evidence>
<dbReference type="AlphaFoldDB" id="A0A0J8G7P9"/>
<proteinExistence type="predicted"/>
<dbReference type="EMBL" id="AZHO01000025">
    <property type="protein sequence ID" value="KMT58682.1"/>
    <property type="molecule type" value="Genomic_DNA"/>
</dbReference>
<dbReference type="Proteomes" id="UP000052258">
    <property type="component" value="Unassembled WGS sequence"/>
</dbReference>
<feature type="DNA-binding region" description="H-T-H motif" evidence="2">
    <location>
        <begin position="24"/>
        <end position="43"/>
    </location>
</feature>
<dbReference type="InterPro" id="IPR050624">
    <property type="entry name" value="HTH-type_Tx_Regulator"/>
</dbReference>
<sequence length="176" mass="20033">MSSRNLIIKSAIDVISEEGIQNYSLAKVAKKAGMTKAAIFYYFKNKEELTKSLITYTIDAYNEILMKEYEKRKNHSKIPFTEAYIAGNLRQLEDADLIGLHAALLASVITQDVDNEEWNAVYDEDFSRLAPEIGPEKSHFVRYTIDGIWHSHILGIKQADTQKVVEELLDFVSEGK</sequence>
<dbReference type="GO" id="GO:0003677">
    <property type="term" value="F:DNA binding"/>
    <property type="evidence" value="ECO:0007669"/>
    <property type="project" value="UniProtKB-UniRule"/>
</dbReference>
<keyword evidence="1 2" id="KW-0238">DNA-binding</keyword>
<evidence type="ECO:0000259" key="3">
    <source>
        <dbReference type="PROSITE" id="PS50977"/>
    </source>
</evidence>
<dbReference type="PANTHER" id="PTHR43479">
    <property type="entry name" value="ACREF/ENVCD OPERON REPRESSOR-RELATED"/>
    <property type="match status" value="1"/>
</dbReference>
<dbReference type="InterPro" id="IPR041479">
    <property type="entry name" value="TetR_CgmR_C"/>
</dbReference>
<dbReference type="PANTHER" id="PTHR43479:SF11">
    <property type="entry name" value="ACREF_ENVCD OPERON REPRESSOR-RELATED"/>
    <property type="match status" value="1"/>
</dbReference>
<comment type="caution">
    <text evidence="4">The sequence shown here is derived from an EMBL/GenBank/DDBJ whole genome shotgun (WGS) entry which is preliminary data.</text>
</comment>
<organism evidence="4 5">
    <name type="scientific">Listeria fleischmannii 1991</name>
    <dbReference type="NCBI Taxonomy" id="1430899"/>
    <lineage>
        <taxon>Bacteria</taxon>
        <taxon>Bacillati</taxon>
        <taxon>Bacillota</taxon>
        <taxon>Bacilli</taxon>
        <taxon>Bacillales</taxon>
        <taxon>Listeriaceae</taxon>
        <taxon>Listeria</taxon>
    </lineage>
</organism>
<name>A0A0J8G7P9_9LIST</name>
<keyword evidence="5" id="KW-1185">Reference proteome</keyword>
<dbReference type="InterPro" id="IPR001647">
    <property type="entry name" value="HTH_TetR"/>
</dbReference>
<dbReference type="PROSITE" id="PS50977">
    <property type="entry name" value="HTH_TETR_2"/>
    <property type="match status" value="1"/>
</dbReference>
<dbReference type="OrthoDB" id="9814200at2"/>
<evidence type="ECO:0000256" key="2">
    <source>
        <dbReference type="PROSITE-ProRule" id="PRU00335"/>
    </source>
</evidence>
<dbReference type="RefSeq" id="WP_007471866.1">
    <property type="nucleotide sequence ID" value="NZ_KQ130618.1"/>
</dbReference>
<gene>
    <name evidence="4" type="ORF">X560_2094</name>
</gene>
<dbReference type="Pfam" id="PF00440">
    <property type="entry name" value="TetR_N"/>
    <property type="match status" value="1"/>
</dbReference>
<dbReference type="Gene3D" id="1.10.357.10">
    <property type="entry name" value="Tetracycline Repressor, domain 2"/>
    <property type="match status" value="1"/>
</dbReference>
<reference evidence="4 5" key="1">
    <citation type="journal article" date="2015" name="Genome Biol. Evol.">
        <title>Comparative Genomics of Listeria Sensu Lato: Genus-Wide Differences in Evolutionary Dynamics and the Progressive Gain of Complex, Potentially Pathogenicity-Related Traits through Lateral Gene Transfer.</title>
        <authorList>
            <person name="Chiara M."/>
            <person name="Caruso M."/>
            <person name="D'Erchia A.M."/>
            <person name="Manzari C."/>
            <person name="Fraccalvieri R."/>
            <person name="Goffredo E."/>
            <person name="Latorre L."/>
            <person name="Miccolupo A."/>
            <person name="Padalino I."/>
            <person name="Santagada G."/>
            <person name="Chiocco D."/>
            <person name="Pesole G."/>
            <person name="Horner D.S."/>
            <person name="Parisi A."/>
        </authorList>
    </citation>
    <scope>NUCLEOTIDE SEQUENCE [LARGE SCALE GENOMIC DNA]</scope>
    <source>
        <strain evidence="4 5">1991</strain>
    </source>
</reference>
<protein>
    <submittedName>
        <fullName evidence="4">TetR family transcriptional regulator</fullName>
    </submittedName>
</protein>
<dbReference type="SUPFAM" id="SSF46689">
    <property type="entry name" value="Homeodomain-like"/>
    <property type="match status" value="1"/>
</dbReference>
<accession>A0A0J8G7P9</accession>
<evidence type="ECO:0000313" key="4">
    <source>
        <dbReference type="EMBL" id="KMT58682.1"/>
    </source>
</evidence>
<evidence type="ECO:0000313" key="5">
    <source>
        <dbReference type="Proteomes" id="UP000052258"/>
    </source>
</evidence>
<dbReference type="PATRIC" id="fig|1430899.3.peg.2145"/>
<dbReference type="InterPro" id="IPR009057">
    <property type="entry name" value="Homeodomain-like_sf"/>
</dbReference>
<feature type="domain" description="HTH tetR-type" evidence="3">
    <location>
        <begin position="1"/>
        <end position="61"/>
    </location>
</feature>